<dbReference type="GO" id="GO:0006826">
    <property type="term" value="P:iron ion transport"/>
    <property type="evidence" value="ECO:0007669"/>
    <property type="project" value="UniProtKB-KW"/>
</dbReference>
<reference evidence="17 20" key="2">
    <citation type="submission" date="2024-07" db="EMBL/GenBank/DDBJ databases">
        <title>Active virus-host system and metabolic interactions in a Lokiarchaeon culture.</title>
        <authorList>
            <person name="Ponce Toledo R.I."/>
            <person name="Rodrigues Oliveira T."/>
            <person name="Schleper C."/>
        </authorList>
    </citation>
    <scope>NUCLEOTIDE SEQUENCE [LARGE SCALE GENOMIC DNA]</scope>
    <source>
        <strain evidence="17 20">B35</strain>
    </source>
</reference>
<keyword evidence="20" id="KW-1185">Reference proteome</keyword>
<name>A0A8G2CBJ5_9BACT</name>
<feature type="compositionally biased region" description="Basic and acidic residues" evidence="13">
    <location>
        <begin position="283"/>
        <end position="300"/>
    </location>
</feature>
<accession>A0A8G2CBJ5</accession>
<dbReference type="InterPro" id="IPR012910">
    <property type="entry name" value="Plug_dom"/>
</dbReference>
<dbReference type="SUPFAM" id="SSF56935">
    <property type="entry name" value="Porins"/>
    <property type="match status" value="1"/>
</dbReference>
<evidence type="ECO:0000256" key="11">
    <source>
        <dbReference type="PROSITE-ProRule" id="PRU01360"/>
    </source>
</evidence>
<evidence type="ECO:0000259" key="16">
    <source>
        <dbReference type="Pfam" id="PF07715"/>
    </source>
</evidence>
<keyword evidence="5 11" id="KW-0812">Transmembrane</keyword>
<dbReference type="Proteomes" id="UP001568358">
    <property type="component" value="Unassembled WGS sequence"/>
</dbReference>
<dbReference type="InterPro" id="IPR036942">
    <property type="entry name" value="Beta-barrel_TonB_sf"/>
</dbReference>
<dbReference type="InterPro" id="IPR000531">
    <property type="entry name" value="Beta-barrel_TonB"/>
</dbReference>
<comment type="subcellular location">
    <subcellularLocation>
        <location evidence="1 11">Cell outer membrane</location>
        <topology evidence="1 11">Multi-pass membrane protein</topology>
    </subcellularLocation>
</comment>
<dbReference type="Gene3D" id="2.40.170.20">
    <property type="entry name" value="TonB-dependent receptor, beta-barrel domain"/>
    <property type="match status" value="1"/>
</dbReference>
<evidence type="ECO:0000256" key="7">
    <source>
        <dbReference type="ARBA" id="ARBA00023065"/>
    </source>
</evidence>
<dbReference type="GO" id="GO:0009279">
    <property type="term" value="C:cell outer membrane"/>
    <property type="evidence" value="ECO:0007669"/>
    <property type="project" value="UniProtKB-SubCell"/>
</dbReference>
<evidence type="ECO:0000313" key="20">
    <source>
        <dbReference type="Proteomes" id="UP001568358"/>
    </source>
</evidence>
<evidence type="ECO:0000256" key="8">
    <source>
        <dbReference type="ARBA" id="ARBA00023077"/>
    </source>
</evidence>
<reference evidence="18 19" key="1">
    <citation type="submission" date="2016-11" db="EMBL/GenBank/DDBJ databases">
        <authorList>
            <person name="Varghese N."/>
            <person name="Submissions S."/>
        </authorList>
    </citation>
    <scope>NUCLEOTIDE SEQUENCE [LARGE SCALE GENOMIC DNA]</scope>
    <source>
        <strain evidence="18 19">DSM 17919</strain>
    </source>
</reference>
<feature type="chain" id="PRO_5034008305" evidence="14">
    <location>
        <begin position="30"/>
        <end position="720"/>
    </location>
</feature>
<dbReference type="PANTHER" id="PTHR32552">
    <property type="entry name" value="FERRICHROME IRON RECEPTOR-RELATED"/>
    <property type="match status" value="1"/>
</dbReference>
<dbReference type="Proteomes" id="UP000184001">
    <property type="component" value="Unassembled WGS sequence"/>
</dbReference>
<comment type="caution">
    <text evidence="18">The sequence shown here is derived from an EMBL/GenBank/DDBJ whole genome shotgun (WGS) entry which is preliminary data.</text>
</comment>
<keyword evidence="2 11" id="KW-0813">Transport</keyword>
<keyword evidence="3 11" id="KW-1134">Transmembrane beta strand</keyword>
<evidence type="ECO:0000256" key="9">
    <source>
        <dbReference type="ARBA" id="ARBA00023136"/>
    </source>
</evidence>
<gene>
    <name evidence="17" type="ORF">AB2Z07_02140</name>
    <name evidence="18" type="ORF">SAMN05660830_02719</name>
</gene>
<dbReference type="InterPro" id="IPR039426">
    <property type="entry name" value="TonB-dep_rcpt-like"/>
</dbReference>
<evidence type="ECO:0000256" key="4">
    <source>
        <dbReference type="ARBA" id="ARBA00022496"/>
    </source>
</evidence>
<evidence type="ECO:0000256" key="12">
    <source>
        <dbReference type="RuleBase" id="RU003357"/>
    </source>
</evidence>
<protein>
    <submittedName>
        <fullName evidence="18">Iron complex outermembrane recepter protein</fullName>
    </submittedName>
    <submittedName>
        <fullName evidence="17">TonB-dependent receptor</fullName>
    </submittedName>
</protein>
<keyword evidence="6" id="KW-0408">Iron</keyword>
<feature type="region of interest" description="Disordered" evidence="13">
    <location>
        <begin position="283"/>
        <end position="302"/>
    </location>
</feature>
<evidence type="ECO:0000256" key="14">
    <source>
        <dbReference type="SAM" id="SignalP"/>
    </source>
</evidence>
<evidence type="ECO:0000256" key="5">
    <source>
        <dbReference type="ARBA" id="ARBA00022692"/>
    </source>
</evidence>
<evidence type="ECO:0000256" key="2">
    <source>
        <dbReference type="ARBA" id="ARBA00022448"/>
    </source>
</evidence>
<dbReference type="EMBL" id="FQZR01000007">
    <property type="protein sequence ID" value="SHJ55916.1"/>
    <property type="molecule type" value="Genomic_DNA"/>
</dbReference>
<evidence type="ECO:0000256" key="13">
    <source>
        <dbReference type="SAM" id="MobiDB-lite"/>
    </source>
</evidence>
<dbReference type="Pfam" id="PF07715">
    <property type="entry name" value="Plug"/>
    <property type="match status" value="1"/>
</dbReference>
<keyword evidence="4" id="KW-0410">Iron transport</keyword>
<keyword evidence="14" id="KW-0732">Signal</keyword>
<feature type="domain" description="TonB-dependent receptor-like beta-barrel" evidence="15">
    <location>
        <begin position="279"/>
        <end position="672"/>
    </location>
</feature>
<sequence>MATTLMRLRIQLFAATLLLVFATAAVSFAAQGQEAGTQQQAEAENTSNDRPLQLAPVVVTAEKRSENVQEIPSSISVISDMQMTDSGITDIEELSSLTPNLFISNWGSRSNSFIFIRGIGAVNNDPAVGYYVDDVSYMNSGAFDSNLYDIERIEVLRGPQGTLYGRNSLGGVINIVTKEPDNETHAGLTQRFGNYNLYETELYVRKPIINDKLFLGLSGNYQKHDGYSHNDYLDEDGDNLKSLNGRAHLRWMPSQDLDVILTVDGERIDDGAYPITRLSQVKNDPHRYSHDTSGSDERDSFGTSLRTKYDAEALTITSITSYRHYDDRVYNDQDFMPIPMMTSKQNLHDSQVTQEFRFASPKDNGNWKWLGGLYGFYHERDDNLILDFAPGVMLPTVGVTSDTDSIVDTMGTAVFGQATYTLFDKLDLTAGLRLDYERSAIDYENKLNGMQATKFDDSVNNNSLLPKFQIAYHLTDDVMTYATISRGYRSGGFNTAFLKTSDRTFDPEYSWNYELGAKTSWFNNRVNFNAAAFYITIEDQQVTTTLPNANTVIRNAGKSHNMGFELEGNAILFEGLTAEANFGYTYAEFTKYKDGSTDYKDNQAPFVPRYTYLGALQYRRPLIKEFNYLWNTGSLDLFARAEVQGTGPFYWDVANNLKQDPYEIFNFRVGFETEYFDIIAWCRNAFDKKYAKIAFDSGAGYALGQAGDPQTFGLTLRARF</sequence>
<dbReference type="CDD" id="cd01347">
    <property type="entry name" value="ligand_gated_channel"/>
    <property type="match status" value="1"/>
</dbReference>
<dbReference type="EMBL" id="JBFSOO010000001">
    <property type="protein sequence ID" value="MEZ6852342.1"/>
    <property type="molecule type" value="Genomic_DNA"/>
</dbReference>
<evidence type="ECO:0000313" key="17">
    <source>
        <dbReference type="EMBL" id="MEZ6852342.1"/>
    </source>
</evidence>
<dbReference type="PANTHER" id="PTHR32552:SF81">
    <property type="entry name" value="TONB-DEPENDENT OUTER MEMBRANE RECEPTOR"/>
    <property type="match status" value="1"/>
</dbReference>
<dbReference type="PROSITE" id="PS52016">
    <property type="entry name" value="TONB_DEPENDENT_REC_3"/>
    <property type="match status" value="1"/>
</dbReference>
<feature type="domain" description="TonB-dependent receptor plug" evidence="16">
    <location>
        <begin position="68"/>
        <end position="172"/>
    </location>
</feature>
<evidence type="ECO:0000313" key="18">
    <source>
        <dbReference type="EMBL" id="SHJ55916.1"/>
    </source>
</evidence>
<feature type="signal peptide" evidence="14">
    <location>
        <begin position="1"/>
        <end position="29"/>
    </location>
</feature>
<evidence type="ECO:0000313" key="19">
    <source>
        <dbReference type="Proteomes" id="UP000184001"/>
    </source>
</evidence>
<keyword evidence="17" id="KW-0675">Receptor</keyword>
<keyword evidence="7" id="KW-0406">Ion transport</keyword>
<dbReference type="RefSeq" id="WP_019999571.1">
    <property type="nucleotide sequence ID" value="NZ_CP192219.1"/>
</dbReference>
<keyword evidence="8 12" id="KW-0798">TonB box</keyword>
<evidence type="ECO:0000256" key="3">
    <source>
        <dbReference type="ARBA" id="ARBA00022452"/>
    </source>
</evidence>
<comment type="similarity">
    <text evidence="11 12">Belongs to the TonB-dependent receptor family.</text>
</comment>
<evidence type="ECO:0000256" key="1">
    <source>
        <dbReference type="ARBA" id="ARBA00004571"/>
    </source>
</evidence>
<evidence type="ECO:0000256" key="6">
    <source>
        <dbReference type="ARBA" id="ARBA00023004"/>
    </source>
</evidence>
<dbReference type="AlphaFoldDB" id="A0A8G2CBJ5"/>
<organism evidence="18 19">
    <name type="scientific">Halodesulfovibrio aestuarii</name>
    <dbReference type="NCBI Taxonomy" id="126333"/>
    <lineage>
        <taxon>Bacteria</taxon>
        <taxon>Pseudomonadati</taxon>
        <taxon>Thermodesulfobacteriota</taxon>
        <taxon>Desulfovibrionia</taxon>
        <taxon>Desulfovibrionales</taxon>
        <taxon>Desulfovibrionaceae</taxon>
        <taxon>Halodesulfovibrio</taxon>
    </lineage>
</organism>
<evidence type="ECO:0000256" key="10">
    <source>
        <dbReference type="ARBA" id="ARBA00023237"/>
    </source>
</evidence>
<keyword evidence="9 11" id="KW-0472">Membrane</keyword>
<proteinExistence type="inferred from homology"/>
<dbReference type="Pfam" id="PF00593">
    <property type="entry name" value="TonB_dep_Rec_b-barrel"/>
    <property type="match status" value="1"/>
</dbReference>
<keyword evidence="10 11" id="KW-0998">Cell outer membrane</keyword>
<evidence type="ECO:0000259" key="15">
    <source>
        <dbReference type="Pfam" id="PF00593"/>
    </source>
</evidence>